<accession>A0A0S2TFW8</accession>
<name>A0A0S2TFW8_9GAMM</name>
<dbReference type="InterPro" id="IPR013655">
    <property type="entry name" value="PAS_fold_3"/>
</dbReference>
<dbReference type="InterPro" id="IPR004358">
    <property type="entry name" value="Sig_transdc_His_kin-like_C"/>
</dbReference>
<protein>
    <recommendedName>
        <fullName evidence="2">histidine kinase</fullName>
        <ecNumber evidence="2">2.7.13.3</ecNumber>
    </recommendedName>
</protein>
<dbReference type="Pfam" id="PF08447">
    <property type="entry name" value="PAS_3"/>
    <property type="match status" value="1"/>
</dbReference>
<dbReference type="SUPFAM" id="SSF55785">
    <property type="entry name" value="PYP-like sensor domain (PAS domain)"/>
    <property type="match status" value="2"/>
</dbReference>
<dbReference type="CDD" id="cd00130">
    <property type="entry name" value="PAS"/>
    <property type="match status" value="1"/>
</dbReference>
<dbReference type="InterPro" id="IPR001610">
    <property type="entry name" value="PAC"/>
</dbReference>
<feature type="domain" description="Histidine kinase" evidence="7">
    <location>
        <begin position="294"/>
        <end position="508"/>
    </location>
</feature>
<feature type="domain" description="PAC" evidence="8">
    <location>
        <begin position="73"/>
        <end position="126"/>
    </location>
</feature>
<dbReference type="Pfam" id="PF00512">
    <property type="entry name" value="HisKA"/>
    <property type="match status" value="1"/>
</dbReference>
<evidence type="ECO:0000259" key="8">
    <source>
        <dbReference type="PROSITE" id="PS50113"/>
    </source>
</evidence>
<evidence type="ECO:0000259" key="7">
    <source>
        <dbReference type="PROSITE" id="PS50109"/>
    </source>
</evidence>
<dbReference type="KEGG" id="tee:Tel_13150"/>
<keyword evidence="5" id="KW-0418">Kinase</keyword>
<dbReference type="InterPro" id="IPR052162">
    <property type="entry name" value="Sensor_kinase/Photoreceptor"/>
</dbReference>
<dbReference type="InterPro" id="IPR035965">
    <property type="entry name" value="PAS-like_dom_sf"/>
</dbReference>
<dbReference type="SUPFAM" id="SSF47384">
    <property type="entry name" value="Homodimeric domain of signal transducing histidine kinase"/>
    <property type="match status" value="1"/>
</dbReference>
<dbReference type="InterPro" id="IPR003594">
    <property type="entry name" value="HATPase_dom"/>
</dbReference>
<dbReference type="SMART" id="SM00387">
    <property type="entry name" value="HATPase_c"/>
    <property type="match status" value="1"/>
</dbReference>
<dbReference type="PANTHER" id="PTHR43304:SF1">
    <property type="entry name" value="PAC DOMAIN-CONTAINING PROTEIN"/>
    <property type="match status" value="1"/>
</dbReference>
<gene>
    <name evidence="9" type="ORF">Tel_13150</name>
</gene>
<evidence type="ECO:0000256" key="5">
    <source>
        <dbReference type="ARBA" id="ARBA00022777"/>
    </source>
</evidence>
<evidence type="ECO:0000256" key="3">
    <source>
        <dbReference type="ARBA" id="ARBA00022553"/>
    </source>
</evidence>
<dbReference type="Gene3D" id="1.10.287.130">
    <property type="match status" value="1"/>
</dbReference>
<keyword evidence="3" id="KW-0597">Phosphoprotein</keyword>
<dbReference type="InterPro" id="IPR036097">
    <property type="entry name" value="HisK_dim/P_sf"/>
</dbReference>
<evidence type="ECO:0000256" key="1">
    <source>
        <dbReference type="ARBA" id="ARBA00000085"/>
    </source>
</evidence>
<proteinExistence type="predicted"/>
<reference evidence="9" key="1">
    <citation type="submission" date="2015-10" db="EMBL/GenBank/DDBJ databases">
        <title>Description of Candidatus Tenderia electrophaga gen. nov, sp. nov., an Uncultivated Electroautotroph from a Biocathode Enrichment.</title>
        <authorList>
            <person name="Eddie B.J."/>
            <person name="Malanoski A.P."/>
            <person name="Wang Z."/>
            <person name="Hall R.J."/>
            <person name="Oh S.D."/>
            <person name="Heiner C."/>
            <person name="Lin B."/>
            <person name="Strycharz-Glaven S.M."/>
        </authorList>
    </citation>
    <scope>NUCLEOTIDE SEQUENCE [LARGE SCALE GENOMIC DNA]</scope>
    <source>
        <strain evidence="9">NRL1</strain>
    </source>
</reference>
<dbReference type="STRING" id="1748243.Tel_13150"/>
<dbReference type="Gene3D" id="3.30.565.10">
    <property type="entry name" value="Histidine kinase-like ATPase, C-terminal domain"/>
    <property type="match status" value="1"/>
</dbReference>
<dbReference type="InterPro" id="IPR005467">
    <property type="entry name" value="His_kinase_dom"/>
</dbReference>
<dbReference type="PANTHER" id="PTHR43304">
    <property type="entry name" value="PHYTOCHROME-LIKE PROTEIN CPH1"/>
    <property type="match status" value="1"/>
</dbReference>
<keyword evidence="6" id="KW-0175">Coiled coil</keyword>
<dbReference type="InterPro" id="IPR000700">
    <property type="entry name" value="PAS-assoc_C"/>
</dbReference>
<dbReference type="Pfam" id="PF02518">
    <property type="entry name" value="HATPase_c"/>
    <property type="match status" value="1"/>
</dbReference>
<dbReference type="PROSITE" id="PS50109">
    <property type="entry name" value="HIS_KIN"/>
    <property type="match status" value="1"/>
</dbReference>
<dbReference type="Proteomes" id="UP000055136">
    <property type="component" value="Chromosome"/>
</dbReference>
<dbReference type="EMBL" id="CP013099">
    <property type="protein sequence ID" value="ALP54002.1"/>
    <property type="molecule type" value="Genomic_DNA"/>
</dbReference>
<dbReference type="SMART" id="SM00086">
    <property type="entry name" value="PAC"/>
    <property type="match status" value="1"/>
</dbReference>
<dbReference type="AlphaFoldDB" id="A0A0S2TFW8"/>
<dbReference type="SUPFAM" id="SSF55874">
    <property type="entry name" value="ATPase domain of HSP90 chaperone/DNA topoisomerase II/histidine kinase"/>
    <property type="match status" value="1"/>
</dbReference>
<organism evidence="9 10">
    <name type="scientific">Candidatus Tenderia electrophaga</name>
    <dbReference type="NCBI Taxonomy" id="1748243"/>
    <lineage>
        <taxon>Bacteria</taxon>
        <taxon>Pseudomonadati</taxon>
        <taxon>Pseudomonadota</taxon>
        <taxon>Gammaproteobacteria</taxon>
        <taxon>Candidatus Tenderiales</taxon>
        <taxon>Candidatus Tenderiaceae</taxon>
        <taxon>Candidatus Tenderia</taxon>
    </lineage>
</organism>
<dbReference type="NCBIfam" id="TIGR00229">
    <property type="entry name" value="sensory_box"/>
    <property type="match status" value="2"/>
</dbReference>
<dbReference type="InterPro" id="IPR003661">
    <property type="entry name" value="HisK_dim/P_dom"/>
</dbReference>
<dbReference type="PROSITE" id="PS50113">
    <property type="entry name" value="PAC"/>
    <property type="match status" value="2"/>
</dbReference>
<keyword evidence="10" id="KW-1185">Reference proteome</keyword>
<comment type="catalytic activity">
    <reaction evidence="1">
        <text>ATP + protein L-histidine = ADP + protein N-phospho-L-histidine.</text>
        <dbReference type="EC" id="2.7.13.3"/>
    </reaction>
</comment>
<dbReference type="Pfam" id="PF08448">
    <property type="entry name" value="PAS_4"/>
    <property type="match status" value="1"/>
</dbReference>
<dbReference type="GO" id="GO:0000155">
    <property type="term" value="F:phosphorelay sensor kinase activity"/>
    <property type="evidence" value="ECO:0007669"/>
    <property type="project" value="InterPro"/>
</dbReference>
<feature type="domain" description="PAC" evidence="8">
    <location>
        <begin position="222"/>
        <end position="274"/>
    </location>
</feature>
<evidence type="ECO:0000256" key="4">
    <source>
        <dbReference type="ARBA" id="ARBA00022679"/>
    </source>
</evidence>
<dbReference type="PRINTS" id="PR00344">
    <property type="entry name" value="BCTRLSENSOR"/>
</dbReference>
<evidence type="ECO:0000256" key="2">
    <source>
        <dbReference type="ARBA" id="ARBA00012438"/>
    </source>
</evidence>
<evidence type="ECO:0000313" key="9">
    <source>
        <dbReference type="EMBL" id="ALP54002.1"/>
    </source>
</evidence>
<sequence>MQQEDGLEGLEQIYASAHVGLAVLDADLRFSRVNQWLAQMHGIPIAAHIGHGLREICPDRAEQSEALLYRVIRTGEPALECEVRCGKHIFVEHYVPLRDRAGAVVGINIAVEDVSRLKQIEAELRDMRSRLEAEVEERNIALRQSELRLKQAAEVGRMKAFEWDPATDEVKHSGKIEAMSRPGMTVASEHETGQWFFAHIHPEDRERFLDNIYNLTPAQDAYHIEYRFLPPGGGVRWLEESGRGFFDGRGKLIRLVGMTADISARKEAEQEVRKHSEAAIHTGRLNAMGELTSTLAHELNQPLMAIDHFIYAAQRLTEKQDCDRNELKHLLAVSREQVKRSSKVIQHLREFARHGKLRKESLAVSALVDGALGLVNPLLMDEQVAVHAGYAEDLPLICVDPLHVEQVLINLLRNSIDALRQVNGERRRIDILASLVDEGVKLTVQDNGAGMDQAMLEKIFQAFETSKTDGMGIGLAISRSIVEAHGGRIWAETPPTRGALFHIVLPGS</sequence>
<dbReference type="EC" id="2.7.13.3" evidence="2"/>
<dbReference type="Gene3D" id="3.30.450.20">
    <property type="entry name" value="PAS domain"/>
    <property type="match status" value="2"/>
</dbReference>
<evidence type="ECO:0000313" key="10">
    <source>
        <dbReference type="Proteomes" id="UP000055136"/>
    </source>
</evidence>
<evidence type="ECO:0000256" key="6">
    <source>
        <dbReference type="SAM" id="Coils"/>
    </source>
</evidence>
<dbReference type="SMART" id="SM00388">
    <property type="entry name" value="HisKA"/>
    <property type="match status" value="1"/>
</dbReference>
<dbReference type="InterPro" id="IPR013656">
    <property type="entry name" value="PAS_4"/>
</dbReference>
<dbReference type="CDD" id="cd00082">
    <property type="entry name" value="HisKA"/>
    <property type="match status" value="1"/>
</dbReference>
<dbReference type="InterPro" id="IPR000014">
    <property type="entry name" value="PAS"/>
</dbReference>
<keyword evidence="4" id="KW-0808">Transferase</keyword>
<dbReference type="InterPro" id="IPR036890">
    <property type="entry name" value="HATPase_C_sf"/>
</dbReference>
<feature type="coiled-coil region" evidence="6">
    <location>
        <begin position="114"/>
        <end position="148"/>
    </location>
</feature>